<dbReference type="EC" id="3.1.1.-" evidence="3"/>
<evidence type="ECO:0000259" key="4">
    <source>
        <dbReference type="Pfam" id="PF00135"/>
    </source>
</evidence>
<gene>
    <name evidence="5" type="primary">CEL</name>
</gene>
<evidence type="ECO:0000256" key="2">
    <source>
        <dbReference type="ARBA" id="ARBA00022801"/>
    </source>
</evidence>
<accession>A0A5J6SEJ7</accession>
<dbReference type="InterPro" id="IPR002018">
    <property type="entry name" value="CarbesteraseB"/>
</dbReference>
<comment type="similarity">
    <text evidence="1 3">Belongs to the type-B carboxylesterase/lipase family.</text>
</comment>
<sequence>MIWIFGGGFLVGSGQGANFLNNYLYDGLEIATRGRVIVVTFNYRVGPLGFLSTGDANAPGNQGLWDQHMAISWVKRNIAAFGGDPNKITIFGESAGAASVSLQTLSPYNKGLIKRAISQSGVATCSWAIQRNPLYWAQQLAAKVGCQRNDSAAMMHCLKITDPEAITLAIPLKLINLENPLIFNLVWAPVIDGNFIPDEPKKLYRNAAGIDYIAGVNNMDGHLFAGLDVPSINKAGKTYPYGAGVILFTELE</sequence>
<dbReference type="Gene3D" id="3.40.50.1820">
    <property type="entry name" value="alpha/beta hydrolase"/>
    <property type="match status" value="1"/>
</dbReference>
<name>A0A5J6SEJ7_POTMO</name>
<reference evidence="5" key="1">
    <citation type="submission" date="2019-02" db="EMBL/GenBank/DDBJ databases">
        <authorList>
            <person name="Vechtova P."/>
            <person name="Dzyuba B."/>
            <person name="Dzyuba V."/>
            <person name="Silveira A.N."/>
            <person name="Silveira R.V."/>
            <person name="Fussy Z."/>
            <person name="Grubhoffer L."/>
            <person name="Rodina M."/>
            <person name="Sterba J."/>
        </authorList>
    </citation>
    <scope>NUCLEOTIDE SEQUENCE</scope>
</reference>
<organism evidence="5">
    <name type="scientific">Potamotrygon motoro</name>
    <name type="common">Ocellate river stingray</name>
    <name type="synonym">Taeniura motoro</name>
    <dbReference type="NCBI Taxonomy" id="86373"/>
    <lineage>
        <taxon>Eukaryota</taxon>
        <taxon>Metazoa</taxon>
        <taxon>Chordata</taxon>
        <taxon>Craniata</taxon>
        <taxon>Vertebrata</taxon>
        <taxon>Chondrichthyes</taxon>
        <taxon>Elasmobranchii</taxon>
        <taxon>Batoidea</taxon>
        <taxon>Myliobatiformes</taxon>
        <taxon>Potamotrygonidae</taxon>
        <taxon>Potamotrygon</taxon>
    </lineage>
</organism>
<keyword evidence="2 3" id="KW-0378">Hydrolase</keyword>
<dbReference type="GO" id="GO:0016787">
    <property type="term" value="F:hydrolase activity"/>
    <property type="evidence" value="ECO:0007669"/>
    <property type="project" value="UniProtKB-KW"/>
</dbReference>
<evidence type="ECO:0000313" key="5">
    <source>
        <dbReference type="EMBL" id="QFF91479.1"/>
    </source>
</evidence>
<dbReference type="SUPFAM" id="SSF53474">
    <property type="entry name" value="alpha/beta-Hydrolases"/>
    <property type="match status" value="1"/>
</dbReference>
<dbReference type="InterPro" id="IPR029058">
    <property type="entry name" value="AB_hydrolase_fold"/>
</dbReference>
<dbReference type="PANTHER" id="PTHR43903">
    <property type="entry name" value="NEUROLIGIN"/>
    <property type="match status" value="1"/>
</dbReference>
<dbReference type="AlphaFoldDB" id="A0A5J6SEJ7"/>
<protein>
    <recommendedName>
        <fullName evidence="3">Carboxylic ester hydrolase</fullName>
        <ecNumber evidence="3">3.1.1.-</ecNumber>
    </recommendedName>
</protein>
<evidence type="ECO:0000256" key="3">
    <source>
        <dbReference type="RuleBase" id="RU361235"/>
    </source>
</evidence>
<evidence type="ECO:0000256" key="1">
    <source>
        <dbReference type="ARBA" id="ARBA00005964"/>
    </source>
</evidence>
<proteinExistence type="evidence at transcript level"/>
<dbReference type="EMBL" id="MK545433">
    <property type="protein sequence ID" value="QFF91479.1"/>
    <property type="molecule type" value="mRNA"/>
</dbReference>
<dbReference type="InterPro" id="IPR019826">
    <property type="entry name" value="Carboxylesterase_B_AS"/>
</dbReference>
<dbReference type="PROSITE" id="PS00122">
    <property type="entry name" value="CARBOXYLESTERASE_B_1"/>
    <property type="match status" value="1"/>
</dbReference>
<feature type="domain" description="Carboxylesterase type B" evidence="4">
    <location>
        <begin position="1"/>
        <end position="233"/>
    </location>
</feature>
<dbReference type="InterPro" id="IPR051093">
    <property type="entry name" value="Neuroligin/BSAL"/>
</dbReference>
<dbReference type="Pfam" id="PF00135">
    <property type="entry name" value="COesterase"/>
    <property type="match status" value="1"/>
</dbReference>